<dbReference type="STRING" id="139825.A0A401GHV3"/>
<dbReference type="OrthoDB" id="514292at2759"/>
<dbReference type="Pfam" id="PF07823">
    <property type="entry name" value="CPDase"/>
    <property type="match status" value="1"/>
</dbReference>
<dbReference type="PANTHER" id="PTHR28141:SF1">
    <property type="entry name" value="2',3'-CYCLIC-NUCLEOTIDE 3'-PHOSPHODIESTERASE"/>
    <property type="match status" value="1"/>
</dbReference>
<dbReference type="Proteomes" id="UP000287166">
    <property type="component" value="Unassembled WGS sequence"/>
</dbReference>
<evidence type="ECO:0008006" key="3">
    <source>
        <dbReference type="Google" id="ProtNLM"/>
    </source>
</evidence>
<evidence type="ECO:0000313" key="1">
    <source>
        <dbReference type="EMBL" id="GBE81752.1"/>
    </source>
</evidence>
<dbReference type="InParanoid" id="A0A401GHV3"/>
<dbReference type="GO" id="GO:0004113">
    <property type="term" value="F:2',3'-cyclic-nucleotide 3'-phosphodiesterase activity"/>
    <property type="evidence" value="ECO:0007669"/>
    <property type="project" value="TreeGrafter"/>
</dbReference>
<accession>A0A401GHV3</accession>
<keyword evidence="2" id="KW-1185">Reference proteome</keyword>
<dbReference type="InterPro" id="IPR009097">
    <property type="entry name" value="Cyclic_Pdiesterase"/>
</dbReference>
<dbReference type="RefSeq" id="XP_027612665.1">
    <property type="nucleotide sequence ID" value="XM_027756864.1"/>
</dbReference>
<dbReference type="Gene3D" id="3.90.1140.10">
    <property type="entry name" value="Cyclic phosphodiesterase"/>
    <property type="match status" value="1"/>
</dbReference>
<organism evidence="1 2">
    <name type="scientific">Sparassis crispa</name>
    <dbReference type="NCBI Taxonomy" id="139825"/>
    <lineage>
        <taxon>Eukaryota</taxon>
        <taxon>Fungi</taxon>
        <taxon>Dikarya</taxon>
        <taxon>Basidiomycota</taxon>
        <taxon>Agaricomycotina</taxon>
        <taxon>Agaricomycetes</taxon>
        <taxon>Polyporales</taxon>
        <taxon>Sparassidaceae</taxon>
        <taxon>Sparassis</taxon>
    </lineage>
</organism>
<dbReference type="EMBL" id="BFAD01000004">
    <property type="protein sequence ID" value="GBE81752.1"/>
    <property type="molecule type" value="Genomic_DNA"/>
</dbReference>
<dbReference type="GeneID" id="38778669"/>
<protein>
    <recommendedName>
        <fullName evidence="3">2',3'-cyclic-nucleotide 3'-phosphodiesterase</fullName>
    </recommendedName>
</protein>
<reference evidence="1 2" key="1">
    <citation type="journal article" date="2018" name="Sci. Rep.">
        <title>Genome sequence of the cauliflower mushroom Sparassis crispa (Hanabiratake) and its association with beneficial usage.</title>
        <authorList>
            <person name="Kiyama R."/>
            <person name="Furutani Y."/>
            <person name="Kawaguchi K."/>
            <person name="Nakanishi T."/>
        </authorList>
    </citation>
    <scope>NUCLEOTIDE SEQUENCE [LARGE SCALE GENOMIC DNA]</scope>
</reference>
<proteinExistence type="predicted"/>
<dbReference type="AlphaFoldDB" id="A0A401GHV3"/>
<comment type="caution">
    <text evidence="1">The sequence shown here is derived from an EMBL/GenBank/DDBJ whole genome shotgun (WGS) entry which is preliminary data.</text>
</comment>
<dbReference type="InterPro" id="IPR012386">
    <property type="entry name" value="Cyclic-nucl_3Pdiesterase"/>
</dbReference>
<dbReference type="GO" id="GO:0009187">
    <property type="term" value="P:cyclic nucleotide metabolic process"/>
    <property type="evidence" value="ECO:0007669"/>
    <property type="project" value="TreeGrafter"/>
</dbReference>
<dbReference type="PANTHER" id="PTHR28141">
    <property type="entry name" value="2',3'-CYCLIC-NUCLEOTIDE 3'-PHOSPHODIESTERASE"/>
    <property type="match status" value="1"/>
</dbReference>
<gene>
    <name evidence="1" type="ORF">SCP_0401250</name>
</gene>
<name>A0A401GHV3_9APHY</name>
<evidence type="ECO:0000313" key="2">
    <source>
        <dbReference type="Proteomes" id="UP000287166"/>
    </source>
</evidence>
<dbReference type="SUPFAM" id="SSF55144">
    <property type="entry name" value="LigT-like"/>
    <property type="match status" value="1"/>
</dbReference>
<sequence length="203" mass="22192">MGSCTSLWLVPSSTIASKIERLMRISPPSAKSPSSFPRFDPHITLTTVPPSTELSRLLEAIPEATSVIPVRFKSLDVGDKYFMSVYVSVHESPELMALRTHLRQTLGERTVPPISHMSLYYIDDADREERAHVAETLRSTGSVVEIADGVMLNCQPLPVEGSAAEDGNGNGLEGFDGAEIWVAKCDGHPREWAILHKVPLCPA</sequence>